<dbReference type="OrthoDB" id="300780at2759"/>
<dbReference type="Proteomes" id="UP000244722">
    <property type="component" value="Unassembled WGS sequence"/>
</dbReference>
<organism evidence="10 11">
    <name type="scientific">Tuber borchii</name>
    <name type="common">White truffle</name>
    <dbReference type="NCBI Taxonomy" id="42251"/>
    <lineage>
        <taxon>Eukaryota</taxon>
        <taxon>Fungi</taxon>
        <taxon>Dikarya</taxon>
        <taxon>Ascomycota</taxon>
        <taxon>Pezizomycotina</taxon>
        <taxon>Pezizomycetes</taxon>
        <taxon>Pezizales</taxon>
        <taxon>Tuberaceae</taxon>
        <taxon>Tuber</taxon>
    </lineage>
</organism>
<evidence type="ECO:0000256" key="2">
    <source>
        <dbReference type="ARBA" id="ARBA00009525"/>
    </source>
</evidence>
<feature type="domain" description="Rad4 beta-hairpin" evidence="7">
    <location>
        <begin position="497"/>
        <end position="555"/>
    </location>
</feature>
<evidence type="ECO:0000259" key="7">
    <source>
        <dbReference type="SMART" id="SM01030"/>
    </source>
</evidence>
<dbReference type="EMBL" id="NESQ01000028">
    <property type="protein sequence ID" value="PUU82445.1"/>
    <property type="molecule type" value="Genomic_DNA"/>
</dbReference>
<feature type="compositionally biased region" description="Low complexity" evidence="6">
    <location>
        <begin position="16"/>
        <end position="59"/>
    </location>
</feature>
<dbReference type="GO" id="GO:0006298">
    <property type="term" value="P:mismatch repair"/>
    <property type="evidence" value="ECO:0007669"/>
    <property type="project" value="TreeGrafter"/>
</dbReference>
<dbReference type="InterPro" id="IPR004583">
    <property type="entry name" value="DNA_repair_Rad4"/>
</dbReference>
<dbReference type="InterPro" id="IPR018326">
    <property type="entry name" value="Rad4_beta-hairpin_dom1"/>
</dbReference>
<feature type="compositionally biased region" description="Basic and acidic residues" evidence="6">
    <location>
        <begin position="1150"/>
        <end position="1159"/>
    </location>
</feature>
<feature type="compositionally biased region" description="Basic residues" evidence="6">
    <location>
        <begin position="878"/>
        <end position="889"/>
    </location>
</feature>
<proteinExistence type="inferred from homology"/>
<evidence type="ECO:0000256" key="6">
    <source>
        <dbReference type="SAM" id="MobiDB-lite"/>
    </source>
</evidence>
<dbReference type="Pfam" id="PF03835">
    <property type="entry name" value="Rad4"/>
    <property type="match status" value="1"/>
</dbReference>
<evidence type="ECO:0000256" key="4">
    <source>
        <dbReference type="ARBA" id="ARBA00023204"/>
    </source>
</evidence>
<dbReference type="InterPro" id="IPR042488">
    <property type="entry name" value="Rad4_BHD3_sf"/>
</dbReference>
<evidence type="ECO:0000259" key="8">
    <source>
        <dbReference type="SMART" id="SM01031"/>
    </source>
</evidence>
<feature type="compositionally biased region" description="Acidic residues" evidence="6">
    <location>
        <begin position="857"/>
        <end position="869"/>
    </location>
</feature>
<evidence type="ECO:0008006" key="12">
    <source>
        <dbReference type="Google" id="ProtNLM"/>
    </source>
</evidence>
<comment type="caution">
    <text evidence="10">The sequence shown here is derived from an EMBL/GenBank/DDBJ whole genome shotgun (WGS) entry which is preliminary data.</text>
</comment>
<feature type="region of interest" description="Disordered" evidence="6">
    <location>
        <begin position="1146"/>
        <end position="1186"/>
    </location>
</feature>
<dbReference type="GO" id="GO:0006289">
    <property type="term" value="P:nucleotide-excision repair"/>
    <property type="evidence" value="ECO:0007669"/>
    <property type="project" value="InterPro"/>
</dbReference>
<dbReference type="Pfam" id="PF10405">
    <property type="entry name" value="BHD_3"/>
    <property type="match status" value="1"/>
</dbReference>
<keyword evidence="5" id="KW-0539">Nucleus</keyword>
<feature type="region of interest" description="Disordered" evidence="6">
    <location>
        <begin position="1"/>
        <end position="131"/>
    </location>
</feature>
<dbReference type="SUPFAM" id="SSF54001">
    <property type="entry name" value="Cysteine proteinases"/>
    <property type="match status" value="1"/>
</dbReference>
<feature type="domain" description="Rad4 beta-hairpin" evidence="8">
    <location>
        <begin position="557"/>
        <end position="619"/>
    </location>
</feature>
<dbReference type="InterPro" id="IPR018328">
    <property type="entry name" value="Rad4_beta-hairpin_dom3"/>
</dbReference>
<dbReference type="GO" id="GO:0003697">
    <property type="term" value="F:single-stranded DNA binding"/>
    <property type="evidence" value="ECO:0007669"/>
    <property type="project" value="TreeGrafter"/>
</dbReference>
<dbReference type="Gene3D" id="2.20.20.110">
    <property type="entry name" value="Rad4, beta-hairpin domain BHD1"/>
    <property type="match status" value="1"/>
</dbReference>
<dbReference type="GO" id="GO:0005737">
    <property type="term" value="C:cytoplasm"/>
    <property type="evidence" value="ECO:0007669"/>
    <property type="project" value="TreeGrafter"/>
</dbReference>
<dbReference type="SMART" id="SM01032">
    <property type="entry name" value="BHD_3"/>
    <property type="match status" value="1"/>
</dbReference>
<dbReference type="InterPro" id="IPR018325">
    <property type="entry name" value="Rad4/PNGase_transGLS-fold"/>
</dbReference>
<protein>
    <recommendedName>
        <fullName evidence="12">Rad4 transglutaminase-like domain-domain-containing protein</fullName>
    </recommendedName>
</protein>
<feature type="compositionally biased region" description="Basic and acidic residues" evidence="6">
    <location>
        <begin position="1079"/>
        <end position="1088"/>
    </location>
</feature>
<dbReference type="GO" id="GO:0071942">
    <property type="term" value="C:XPC complex"/>
    <property type="evidence" value="ECO:0007669"/>
    <property type="project" value="TreeGrafter"/>
</dbReference>
<feature type="domain" description="Rad4 beta-hairpin" evidence="9">
    <location>
        <begin position="626"/>
        <end position="700"/>
    </location>
</feature>
<dbReference type="Pfam" id="PF10404">
    <property type="entry name" value="BHD_2"/>
    <property type="match status" value="1"/>
</dbReference>
<feature type="region of interest" description="Disordered" evidence="6">
    <location>
        <begin position="780"/>
        <end position="802"/>
    </location>
</feature>
<keyword evidence="3" id="KW-0227">DNA damage</keyword>
<dbReference type="Pfam" id="PF10403">
    <property type="entry name" value="BHD_1"/>
    <property type="match status" value="1"/>
</dbReference>
<feature type="compositionally biased region" description="Acidic residues" evidence="6">
    <location>
        <begin position="949"/>
        <end position="960"/>
    </location>
</feature>
<gene>
    <name evidence="10" type="ORF">B9Z19DRAFT_1074914</name>
</gene>
<comment type="subcellular location">
    <subcellularLocation>
        <location evidence="1">Nucleus</location>
    </subcellularLocation>
</comment>
<feature type="compositionally biased region" description="Basic and acidic residues" evidence="6">
    <location>
        <begin position="961"/>
        <end position="973"/>
    </location>
</feature>
<keyword evidence="4" id="KW-0234">DNA repair</keyword>
<evidence type="ECO:0000256" key="1">
    <source>
        <dbReference type="ARBA" id="ARBA00004123"/>
    </source>
</evidence>
<comment type="similarity">
    <text evidence="2">Belongs to the XPC family.</text>
</comment>
<dbReference type="GO" id="GO:0003684">
    <property type="term" value="F:damaged DNA binding"/>
    <property type="evidence" value="ECO:0007669"/>
    <property type="project" value="InterPro"/>
</dbReference>
<feature type="compositionally biased region" description="Low complexity" evidence="6">
    <location>
        <begin position="835"/>
        <end position="847"/>
    </location>
</feature>
<feature type="compositionally biased region" description="Acidic residues" evidence="6">
    <location>
        <begin position="1034"/>
        <end position="1054"/>
    </location>
</feature>
<dbReference type="PANTHER" id="PTHR12135:SF0">
    <property type="entry name" value="DNA REPAIR PROTEIN COMPLEMENTING XP-C CELLS"/>
    <property type="match status" value="1"/>
</dbReference>
<sequence>MAQKRPASNPPPGPGQPSSRLRTPKTTATKGASGAPGSSSVPGGSVGSPEKVTATAAGVRGSGSGVGSSAKRLSAISGSGLERGGKPVPASGSATGKLSGSSKKAQVGAGSPGAAQPIPIESDTSVDLDEDDEDGIKWEDVDLGPQAITNFLSSASNENPAQASLSLTLGGKDKKPARTVRTITAVERRIRWETHKMHILCLLHHVSLRNRWCGSPEVQDNLSPLVKRKIRQLLIDNPNDQPFRRSLLFLEGLRALSDIWVENFRVIRAGLSKCRWAGPENFIHKGGDPPLGYKEFVIVSRMRKGSRDIGAQLFCAMLRSIGVTCRLVCSLQALPFTFSSNEPPMKILADATTGSDKGIGYISKTWLWNCRQNEHGIRQDERGWPVYWVEAWSVGGQKWIAVDPFATKTVGKPSVIEPPVQVPGNLMSYVVGFEGDGDCTDVTRRYAQAFISRTRKVRITGTPTGEIWWDRVMATLATGAHSHRRQLEQTELTNKALHEPVPKSLKDLKGHPLYILERHLKRDESFKLLRKCGTLTTGFGENKKTEPIYRREDVIKLRSLENWARLGRTVKPEEESKPIKYVKAVRLPSTKLRNARSGDVEPEMSALYAESQTELYVPKPLVNGRLVKNKFGNIDMFVKSMLPEGAAHLPQKSIDKAARLVGVDFAPAITDFEYRHGYAYPVATGIVVAKEYTEAIEAVHEGLVEAQDEKAARDRDMKALCLWRRFITKIRILDHVSRIPEEQEGAHHPMTMMANNQSKAVEKGVVEVVEADEGEFGGFRGGFYPVSEESEPPISTKLTKKSQSLKQRYKNLYASPSLTFAAKTAGKKTAKSKSKSTTAAKAKASAGKTRRRKVAIESDEEEEAEESEASDSNSFSRTQRRNPRSRKFNYKYNFDADSSDDYGGDDTAASSGGAGGGFLKQQENKATPRRSTRLATAVNKATPVKYTLDEDDDDEDDPEQELEKQQQGEEKRASGGFLIGSDNSSSELSDAPSNLISEAEYEVSVSGRAIESNPTLREEGHGSSRLFTEGSEKQDDEGDDGDDEDERGNESNDDAESRRAVGMFETPHHRFSNNGNLSKTDHVMRDARPATGTGDGAVNAAKTDQEMVDYNGGGDDHNYDDIVVGKSLPVENEAVVGPTAALPDTVAGLEKMHREEHTPSDGGSSPMLSEDPEDRDNADLDWCNYE</sequence>
<dbReference type="PANTHER" id="PTHR12135">
    <property type="entry name" value="DNA REPAIR PROTEIN XP-C / RAD4"/>
    <property type="match status" value="1"/>
</dbReference>
<accession>A0A2T7A428</accession>
<dbReference type="Gene3D" id="3.90.260.10">
    <property type="entry name" value="Transglutaminase-like"/>
    <property type="match status" value="1"/>
</dbReference>
<feature type="compositionally biased region" description="Polar residues" evidence="6">
    <location>
        <begin position="92"/>
        <end position="104"/>
    </location>
</feature>
<evidence type="ECO:0000313" key="11">
    <source>
        <dbReference type="Proteomes" id="UP000244722"/>
    </source>
</evidence>
<reference evidence="10 11" key="1">
    <citation type="submission" date="2017-04" db="EMBL/GenBank/DDBJ databases">
        <title>Draft genome sequence of Tuber borchii Vittad., a whitish edible truffle.</title>
        <authorList>
            <consortium name="DOE Joint Genome Institute"/>
            <person name="Murat C."/>
            <person name="Kuo A."/>
            <person name="Barry K.W."/>
            <person name="Clum A."/>
            <person name="Dockter R.B."/>
            <person name="Fauchery L."/>
            <person name="Iotti M."/>
            <person name="Kohler A."/>
            <person name="Labutti K."/>
            <person name="Lindquist E.A."/>
            <person name="Lipzen A."/>
            <person name="Ohm R.A."/>
            <person name="Wang M."/>
            <person name="Grigoriev I.V."/>
            <person name="Zambonelli A."/>
            <person name="Martin F.M."/>
        </authorList>
    </citation>
    <scope>NUCLEOTIDE SEQUENCE [LARGE SCALE GENOMIC DNA]</scope>
    <source>
        <strain evidence="10 11">Tbo3840</strain>
    </source>
</reference>
<dbReference type="SMART" id="SM01030">
    <property type="entry name" value="BHD_1"/>
    <property type="match status" value="1"/>
</dbReference>
<dbReference type="InterPro" id="IPR036985">
    <property type="entry name" value="Transglutaminase-like_sf"/>
</dbReference>
<evidence type="ECO:0000256" key="5">
    <source>
        <dbReference type="ARBA" id="ARBA00023242"/>
    </source>
</evidence>
<dbReference type="Gene3D" id="3.30.70.2460">
    <property type="entry name" value="Rad4, beta-hairpin domain BHD3"/>
    <property type="match status" value="1"/>
</dbReference>
<dbReference type="STRING" id="42251.A0A2T7A428"/>
<dbReference type="GO" id="GO:0000111">
    <property type="term" value="C:nucleotide-excision repair factor 2 complex"/>
    <property type="evidence" value="ECO:0007669"/>
    <property type="project" value="TreeGrafter"/>
</dbReference>
<dbReference type="SMART" id="SM01031">
    <property type="entry name" value="BHD_2"/>
    <property type="match status" value="1"/>
</dbReference>
<keyword evidence="11" id="KW-1185">Reference proteome</keyword>
<feature type="compositionally biased region" description="Polar residues" evidence="6">
    <location>
        <begin position="981"/>
        <end position="996"/>
    </location>
</feature>
<dbReference type="AlphaFoldDB" id="A0A2T7A428"/>
<name>A0A2T7A428_TUBBO</name>
<evidence type="ECO:0000256" key="3">
    <source>
        <dbReference type="ARBA" id="ARBA00022763"/>
    </source>
</evidence>
<dbReference type="InterPro" id="IPR038765">
    <property type="entry name" value="Papain-like_cys_pep_sf"/>
</dbReference>
<feature type="region of interest" description="Disordered" evidence="6">
    <location>
        <begin position="823"/>
        <end position="1114"/>
    </location>
</feature>
<feature type="compositionally biased region" description="Basic residues" evidence="6">
    <location>
        <begin position="825"/>
        <end position="834"/>
    </location>
</feature>
<evidence type="ECO:0000313" key="10">
    <source>
        <dbReference type="EMBL" id="PUU82445.1"/>
    </source>
</evidence>
<dbReference type="InterPro" id="IPR018327">
    <property type="entry name" value="BHD_2"/>
</dbReference>
<evidence type="ECO:0000259" key="9">
    <source>
        <dbReference type="SMART" id="SM01032"/>
    </source>
</evidence>